<organism evidence="2 3">
    <name type="scientific">Lasiosphaeria hispida</name>
    <dbReference type="NCBI Taxonomy" id="260671"/>
    <lineage>
        <taxon>Eukaryota</taxon>
        <taxon>Fungi</taxon>
        <taxon>Dikarya</taxon>
        <taxon>Ascomycota</taxon>
        <taxon>Pezizomycotina</taxon>
        <taxon>Sordariomycetes</taxon>
        <taxon>Sordariomycetidae</taxon>
        <taxon>Sordariales</taxon>
        <taxon>Lasiosphaeriaceae</taxon>
        <taxon>Lasiosphaeria</taxon>
    </lineage>
</organism>
<evidence type="ECO:0000256" key="1">
    <source>
        <dbReference type="SAM" id="MobiDB-lite"/>
    </source>
</evidence>
<proteinExistence type="predicted"/>
<dbReference type="Proteomes" id="UP001275084">
    <property type="component" value="Unassembled WGS sequence"/>
</dbReference>
<gene>
    <name evidence="2" type="ORF">B0T25DRAFT_570811</name>
</gene>
<evidence type="ECO:0000313" key="3">
    <source>
        <dbReference type="Proteomes" id="UP001275084"/>
    </source>
</evidence>
<dbReference type="AlphaFoldDB" id="A0AAJ0HGK5"/>
<accession>A0AAJ0HGK5</accession>
<name>A0AAJ0HGK5_9PEZI</name>
<reference evidence="2" key="1">
    <citation type="journal article" date="2023" name="Mol. Phylogenet. Evol.">
        <title>Genome-scale phylogeny and comparative genomics of the fungal order Sordariales.</title>
        <authorList>
            <person name="Hensen N."/>
            <person name="Bonometti L."/>
            <person name="Westerberg I."/>
            <person name="Brannstrom I.O."/>
            <person name="Guillou S."/>
            <person name="Cros-Aarteil S."/>
            <person name="Calhoun S."/>
            <person name="Haridas S."/>
            <person name="Kuo A."/>
            <person name="Mondo S."/>
            <person name="Pangilinan J."/>
            <person name="Riley R."/>
            <person name="LaButti K."/>
            <person name="Andreopoulos B."/>
            <person name="Lipzen A."/>
            <person name="Chen C."/>
            <person name="Yan M."/>
            <person name="Daum C."/>
            <person name="Ng V."/>
            <person name="Clum A."/>
            <person name="Steindorff A."/>
            <person name="Ohm R.A."/>
            <person name="Martin F."/>
            <person name="Silar P."/>
            <person name="Natvig D.O."/>
            <person name="Lalanne C."/>
            <person name="Gautier V."/>
            <person name="Ament-Velasquez S.L."/>
            <person name="Kruys A."/>
            <person name="Hutchinson M.I."/>
            <person name="Powell A.J."/>
            <person name="Barry K."/>
            <person name="Miller A.N."/>
            <person name="Grigoriev I.V."/>
            <person name="Debuchy R."/>
            <person name="Gladieux P."/>
            <person name="Hiltunen Thoren M."/>
            <person name="Johannesson H."/>
        </authorList>
    </citation>
    <scope>NUCLEOTIDE SEQUENCE</scope>
    <source>
        <strain evidence="2">CBS 955.72</strain>
    </source>
</reference>
<evidence type="ECO:0000313" key="2">
    <source>
        <dbReference type="EMBL" id="KAK3350241.1"/>
    </source>
</evidence>
<sequence>MSAKQGPGGKQTSKNSGPAPAPKMRVELRSMSAAKKKEYVVVSDNDHADGREGQDHPLSDHHSAGKDESSEESPNEESTVPPETEQGDIEGETLVSPGKDAEAPKPAGPDSYPMSTRTGINWSWSPPRARDDLRILEEREETLSVTEEEDRAEPEERKLQATDSDSSSNVSYASALPSDEEGQDVVMSSDEEGRWYQGSASPYWEFSGR</sequence>
<feature type="compositionally biased region" description="Basic and acidic residues" evidence="1">
    <location>
        <begin position="128"/>
        <end position="137"/>
    </location>
</feature>
<feature type="compositionally biased region" description="Low complexity" evidence="1">
    <location>
        <begin position="164"/>
        <end position="177"/>
    </location>
</feature>
<reference evidence="2" key="2">
    <citation type="submission" date="2023-06" db="EMBL/GenBank/DDBJ databases">
        <authorList>
            <consortium name="Lawrence Berkeley National Laboratory"/>
            <person name="Haridas S."/>
            <person name="Hensen N."/>
            <person name="Bonometti L."/>
            <person name="Westerberg I."/>
            <person name="Brannstrom I.O."/>
            <person name="Guillou S."/>
            <person name="Cros-Aarteil S."/>
            <person name="Calhoun S."/>
            <person name="Kuo A."/>
            <person name="Mondo S."/>
            <person name="Pangilinan J."/>
            <person name="Riley R."/>
            <person name="Labutti K."/>
            <person name="Andreopoulos B."/>
            <person name="Lipzen A."/>
            <person name="Chen C."/>
            <person name="Yanf M."/>
            <person name="Daum C."/>
            <person name="Ng V."/>
            <person name="Clum A."/>
            <person name="Steindorff A."/>
            <person name="Ohm R."/>
            <person name="Martin F."/>
            <person name="Silar P."/>
            <person name="Natvig D."/>
            <person name="Lalanne C."/>
            <person name="Gautier V."/>
            <person name="Ament-Velasquez S.L."/>
            <person name="Kruys A."/>
            <person name="Hutchinson M.I."/>
            <person name="Powell A.J."/>
            <person name="Barry K."/>
            <person name="Miller A.N."/>
            <person name="Grigoriev I.V."/>
            <person name="Debuchy R."/>
            <person name="Gladieux P."/>
            <person name="Thoren M.H."/>
            <person name="Johannesson H."/>
        </authorList>
    </citation>
    <scope>NUCLEOTIDE SEQUENCE</scope>
    <source>
        <strain evidence="2">CBS 955.72</strain>
    </source>
</reference>
<dbReference type="EMBL" id="JAUIQD010000005">
    <property type="protein sequence ID" value="KAK3350241.1"/>
    <property type="molecule type" value="Genomic_DNA"/>
</dbReference>
<keyword evidence="3" id="KW-1185">Reference proteome</keyword>
<protein>
    <submittedName>
        <fullName evidence="2">Uncharacterized protein</fullName>
    </submittedName>
</protein>
<feature type="region of interest" description="Disordered" evidence="1">
    <location>
        <begin position="1"/>
        <end position="209"/>
    </location>
</feature>
<feature type="compositionally biased region" description="Polar residues" evidence="1">
    <location>
        <begin position="113"/>
        <end position="124"/>
    </location>
</feature>
<feature type="compositionally biased region" description="Basic and acidic residues" evidence="1">
    <location>
        <begin position="35"/>
        <end position="68"/>
    </location>
</feature>
<comment type="caution">
    <text evidence="2">The sequence shown here is derived from an EMBL/GenBank/DDBJ whole genome shotgun (WGS) entry which is preliminary data.</text>
</comment>